<feature type="compositionally biased region" description="Basic and acidic residues" evidence="1">
    <location>
        <begin position="196"/>
        <end position="205"/>
    </location>
</feature>
<keyword evidence="3" id="KW-1185">Reference proteome</keyword>
<comment type="caution">
    <text evidence="2">The sequence shown here is derived from an EMBL/GenBank/DDBJ whole genome shotgun (WGS) entry which is preliminary data.</text>
</comment>
<feature type="compositionally biased region" description="Basic and acidic residues" evidence="1">
    <location>
        <begin position="1"/>
        <end position="27"/>
    </location>
</feature>
<name>A0A9P6KLP0_9PLEO</name>
<feature type="compositionally biased region" description="Polar residues" evidence="1">
    <location>
        <begin position="209"/>
        <end position="223"/>
    </location>
</feature>
<feature type="region of interest" description="Disordered" evidence="1">
    <location>
        <begin position="1"/>
        <end position="34"/>
    </location>
</feature>
<evidence type="ECO:0000313" key="3">
    <source>
        <dbReference type="Proteomes" id="UP000756921"/>
    </source>
</evidence>
<evidence type="ECO:0000313" key="2">
    <source>
        <dbReference type="EMBL" id="KAF9730704.1"/>
    </source>
</evidence>
<feature type="compositionally biased region" description="Low complexity" evidence="1">
    <location>
        <begin position="178"/>
        <end position="195"/>
    </location>
</feature>
<dbReference type="EMBL" id="WJXW01000014">
    <property type="protein sequence ID" value="KAF9730704.1"/>
    <property type="molecule type" value="Genomic_DNA"/>
</dbReference>
<feature type="compositionally biased region" description="Basic and acidic residues" evidence="1">
    <location>
        <begin position="49"/>
        <end position="59"/>
    </location>
</feature>
<dbReference type="OrthoDB" id="3794896at2759"/>
<organism evidence="2 3">
    <name type="scientific">Paraphaeosphaeria minitans</name>
    <dbReference type="NCBI Taxonomy" id="565426"/>
    <lineage>
        <taxon>Eukaryota</taxon>
        <taxon>Fungi</taxon>
        <taxon>Dikarya</taxon>
        <taxon>Ascomycota</taxon>
        <taxon>Pezizomycotina</taxon>
        <taxon>Dothideomycetes</taxon>
        <taxon>Pleosporomycetidae</taxon>
        <taxon>Pleosporales</taxon>
        <taxon>Massarineae</taxon>
        <taxon>Didymosphaeriaceae</taxon>
        <taxon>Paraphaeosphaeria</taxon>
    </lineage>
</organism>
<feature type="region of interest" description="Disordered" evidence="1">
    <location>
        <begin position="90"/>
        <end position="264"/>
    </location>
</feature>
<evidence type="ECO:0000256" key="1">
    <source>
        <dbReference type="SAM" id="MobiDB-lite"/>
    </source>
</evidence>
<reference evidence="2" key="1">
    <citation type="journal article" date="2020" name="Mol. Plant Microbe Interact.">
        <title>Genome Sequence of the Biocontrol Agent Coniothyrium minitans strain Conio (IMI 134523).</title>
        <authorList>
            <person name="Patel D."/>
            <person name="Shittu T.A."/>
            <person name="Baroncelli R."/>
            <person name="Muthumeenakshi S."/>
            <person name="Osborne T.H."/>
            <person name="Janganan T.K."/>
            <person name="Sreenivasaprasad S."/>
        </authorList>
    </citation>
    <scope>NUCLEOTIDE SEQUENCE</scope>
    <source>
        <strain evidence="2">Conio</strain>
    </source>
</reference>
<proteinExistence type="predicted"/>
<dbReference type="AlphaFoldDB" id="A0A9P6KLP0"/>
<accession>A0A9P6KLP0</accession>
<gene>
    <name evidence="2" type="ORF">PMIN01_11573</name>
</gene>
<sequence length="264" mass="29131">MSPESRDSEFDLERFQARTQHTGRDPSPDGSANERAATDLAALGAAFWGRRESDSRPDSLDLSEGEEIARDGVQMMERAELLSDADAAVAGDAVLRPSPATPTPTQPNYGSYIQPSDMIQVREIRGRRNRRARRPRRASGPGSHSSTGTVERDRRASDTSNDDGGQDVAKAPDERGRSTTPTPYSPQSYTPSHHSQQTEEEHGEGRGPLSSNPWSANFPYNAQQRERTEAIDDVDIHFPVDQQPRAEHAYREEEVRSRGQGPGP</sequence>
<dbReference type="Proteomes" id="UP000756921">
    <property type="component" value="Unassembled WGS sequence"/>
</dbReference>
<protein>
    <submittedName>
        <fullName evidence="2">Uncharacterized protein</fullName>
    </submittedName>
</protein>
<feature type="region of interest" description="Disordered" evidence="1">
    <location>
        <begin position="49"/>
        <end position="71"/>
    </location>
</feature>
<feature type="compositionally biased region" description="Basic residues" evidence="1">
    <location>
        <begin position="127"/>
        <end position="137"/>
    </location>
</feature>
<feature type="compositionally biased region" description="Basic and acidic residues" evidence="1">
    <location>
        <begin position="224"/>
        <end position="257"/>
    </location>
</feature>